<dbReference type="CDD" id="cd13180">
    <property type="entry name" value="RanBD_RanBP3"/>
    <property type="match status" value="1"/>
</dbReference>
<dbReference type="GO" id="GO:0006611">
    <property type="term" value="P:protein export from nucleus"/>
    <property type="evidence" value="ECO:0007669"/>
    <property type="project" value="TreeGrafter"/>
</dbReference>
<name>R7UM47_CAPTE</name>
<dbReference type="EnsemblMetazoa" id="CapteT48335">
    <property type="protein sequence ID" value="CapteP48335"/>
    <property type="gene ID" value="CapteG48335"/>
</dbReference>
<dbReference type="SUPFAM" id="SSF50729">
    <property type="entry name" value="PH domain-like"/>
    <property type="match status" value="1"/>
</dbReference>
<dbReference type="GO" id="GO:0005634">
    <property type="term" value="C:nucleus"/>
    <property type="evidence" value="ECO:0007669"/>
    <property type="project" value="UniProtKB-SubCell"/>
</dbReference>
<reference evidence="5" key="3">
    <citation type="submission" date="2015-06" db="UniProtKB">
        <authorList>
            <consortium name="EnsemblMetazoa"/>
        </authorList>
    </citation>
    <scope>IDENTIFICATION</scope>
</reference>
<comment type="subcellular location">
    <subcellularLocation>
        <location evidence="1">Nucleus</location>
    </subcellularLocation>
</comment>
<dbReference type="OrthoDB" id="185618at2759"/>
<dbReference type="AlphaFoldDB" id="R7UM47"/>
<dbReference type="EMBL" id="AMQN01007127">
    <property type="status" value="NOT_ANNOTATED_CDS"/>
    <property type="molecule type" value="Genomic_DNA"/>
</dbReference>
<reference evidence="4 6" key="2">
    <citation type="journal article" date="2013" name="Nature">
        <title>Insights into bilaterian evolution from three spiralian genomes.</title>
        <authorList>
            <person name="Simakov O."/>
            <person name="Marletaz F."/>
            <person name="Cho S.J."/>
            <person name="Edsinger-Gonzales E."/>
            <person name="Havlak P."/>
            <person name="Hellsten U."/>
            <person name="Kuo D.H."/>
            <person name="Larsson T."/>
            <person name="Lv J."/>
            <person name="Arendt D."/>
            <person name="Savage R."/>
            <person name="Osoegawa K."/>
            <person name="de Jong P."/>
            <person name="Grimwood J."/>
            <person name="Chapman J.A."/>
            <person name="Shapiro H."/>
            <person name="Aerts A."/>
            <person name="Otillar R.P."/>
            <person name="Terry A.Y."/>
            <person name="Boore J.L."/>
            <person name="Grigoriev I.V."/>
            <person name="Lindberg D.R."/>
            <person name="Seaver E.C."/>
            <person name="Weisblat D.A."/>
            <person name="Putnam N.H."/>
            <person name="Rokhsar D.S."/>
        </authorList>
    </citation>
    <scope>NUCLEOTIDE SEQUENCE</scope>
    <source>
        <strain evidence="4 6">I ESC-2004</strain>
    </source>
</reference>
<accession>R7UM47</accession>
<evidence type="ECO:0000313" key="6">
    <source>
        <dbReference type="Proteomes" id="UP000014760"/>
    </source>
</evidence>
<dbReference type="InterPro" id="IPR045255">
    <property type="entry name" value="RanBP1-like"/>
</dbReference>
<dbReference type="Pfam" id="PF00638">
    <property type="entry name" value="Ran_BP1"/>
    <property type="match status" value="1"/>
</dbReference>
<dbReference type="PROSITE" id="PS50196">
    <property type="entry name" value="RANBD1"/>
    <property type="match status" value="1"/>
</dbReference>
<keyword evidence="2" id="KW-0539">Nucleus</keyword>
<dbReference type="HOGENOM" id="CLU_143206_0_0_1"/>
<dbReference type="STRING" id="283909.R7UM47"/>
<dbReference type="EMBL" id="KB300038">
    <property type="protein sequence ID" value="ELU07305.1"/>
    <property type="molecule type" value="Genomic_DNA"/>
</dbReference>
<dbReference type="InterPro" id="IPR000156">
    <property type="entry name" value="Ran_bind_dom"/>
</dbReference>
<dbReference type="Gene3D" id="2.30.29.30">
    <property type="entry name" value="Pleckstrin-homology domain (PH domain)/Phosphotyrosine-binding domain (PTB)"/>
    <property type="match status" value="1"/>
</dbReference>
<organism evidence="4">
    <name type="scientific">Capitella teleta</name>
    <name type="common">Polychaete worm</name>
    <dbReference type="NCBI Taxonomy" id="283909"/>
    <lineage>
        <taxon>Eukaryota</taxon>
        <taxon>Metazoa</taxon>
        <taxon>Spiralia</taxon>
        <taxon>Lophotrochozoa</taxon>
        <taxon>Annelida</taxon>
        <taxon>Polychaeta</taxon>
        <taxon>Sedentaria</taxon>
        <taxon>Scolecida</taxon>
        <taxon>Capitellidae</taxon>
        <taxon>Capitella</taxon>
    </lineage>
</organism>
<dbReference type="PANTHER" id="PTHR23138:SF142">
    <property type="entry name" value="RAN-BINDING PROTEIN 3B-RELATED"/>
    <property type="match status" value="1"/>
</dbReference>
<evidence type="ECO:0000256" key="1">
    <source>
        <dbReference type="ARBA" id="ARBA00004123"/>
    </source>
</evidence>
<evidence type="ECO:0000313" key="4">
    <source>
        <dbReference type="EMBL" id="ELU07305.1"/>
    </source>
</evidence>
<gene>
    <name evidence="4" type="ORF">CAPTEDRAFT_48335</name>
</gene>
<dbReference type="InterPro" id="IPR011993">
    <property type="entry name" value="PH-like_dom_sf"/>
</dbReference>
<feature type="domain" description="RanBD1" evidence="3">
    <location>
        <begin position="1"/>
        <end position="81"/>
    </location>
</feature>
<dbReference type="SMART" id="SM00160">
    <property type="entry name" value="RanBD"/>
    <property type="match status" value="1"/>
</dbReference>
<protein>
    <recommendedName>
        <fullName evidence="3">RanBD1 domain-containing protein</fullName>
    </recommendedName>
</protein>
<sequence length="136" mass="15183">MAKVDVKTGEEAESNVFQLNAKLYVFETTTQTWIERGRGFLRLNDLSEPDGSSFQSRLVMRTQGSLRLVMNTKIWPGMTVQRASPKSLRISAVDQDEGVKIFLITASPKDSDQIFSAIDSRIQQLKNQEEDGEGAG</sequence>
<proteinExistence type="predicted"/>
<dbReference type="OMA" id="QLKGCLC"/>
<evidence type="ECO:0000313" key="5">
    <source>
        <dbReference type="EnsemblMetazoa" id="CapteP48335"/>
    </source>
</evidence>
<evidence type="ECO:0000256" key="2">
    <source>
        <dbReference type="ARBA" id="ARBA00023242"/>
    </source>
</evidence>
<keyword evidence="6" id="KW-1185">Reference proteome</keyword>
<reference evidence="6" key="1">
    <citation type="submission" date="2012-12" db="EMBL/GenBank/DDBJ databases">
        <authorList>
            <person name="Hellsten U."/>
            <person name="Grimwood J."/>
            <person name="Chapman J.A."/>
            <person name="Shapiro H."/>
            <person name="Aerts A."/>
            <person name="Otillar R.P."/>
            <person name="Terry A.Y."/>
            <person name="Boore J.L."/>
            <person name="Simakov O."/>
            <person name="Marletaz F."/>
            <person name="Cho S.-J."/>
            <person name="Edsinger-Gonzales E."/>
            <person name="Havlak P."/>
            <person name="Kuo D.-H."/>
            <person name="Larsson T."/>
            <person name="Lv J."/>
            <person name="Arendt D."/>
            <person name="Savage R."/>
            <person name="Osoegawa K."/>
            <person name="de Jong P."/>
            <person name="Lindberg D.R."/>
            <person name="Seaver E.C."/>
            <person name="Weisblat D.A."/>
            <person name="Putnam N.H."/>
            <person name="Grigoriev I.V."/>
            <person name="Rokhsar D.S."/>
        </authorList>
    </citation>
    <scope>NUCLEOTIDE SEQUENCE</scope>
    <source>
        <strain evidence="6">I ESC-2004</strain>
    </source>
</reference>
<evidence type="ECO:0000259" key="3">
    <source>
        <dbReference type="PROSITE" id="PS50196"/>
    </source>
</evidence>
<dbReference type="PANTHER" id="PTHR23138">
    <property type="entry name" value="RAN BINDING PROTEIN"/>
    <property type="match status" value="1"/>
</dbReference>
<dbReference type="Proteomes" id="UP000014760">
    <property type="component" value="Unassembled WGS sequence"/>
</dbReference>
<feature type="non-terminal residue" evidence="4">
    <location>
        <position position="136"/>
    </location>
</feature>